<accession>A0A3R7PDR4</accession>
<name>A0A3R7PDR4_PENVA</name>
<organism evidence="4 5">
    <name type="scientific">Penaeus vannamei</name>
    <name type="common">Whiteleg shrimp</name>
    <name type="synonym">Litopenaeus vannamei</name>
    <dbReference type="NCBI Taxonomy" id="6689"/>
    <lineage>
        <taxon>Eukaryota</taxon>
        <taxon>Metazoa</taxon>
        <taxon>Ecdysozoa</taxon>
        <taxon>Arthropoda</taxon>
        <taxon>Crustacea</taxon>
        <taxon>Multicrustacea</taxon>
        <taxon>Malacostraca</taxon>
        <taxon>Eumalacostraca</taxon>
        <taxon>Eucarida</taxon>
        <taxon>Decapoda</taxon>
        <taxon>Dendrobranchiata</taxon>
        <taxon>Penaeoidea</taxon>
        <taxon>Penaeidae</taxon>
        <taxon>Penaeus</taxon>
    </lineage>
</organism>
<dbReference type="PROSITE" id="PS50240">
    <property type="entry name" value="TRYPSIN_DOM"/>
    <property type="match status" value="1"/>
</dbReference>
<comment type="similarity">
    <text evidence="2">Belongs to the peptidase S1 family. CLIP subfamily.</text>
</comment>
<dbReference type="InterPro" id="IPR051487">
    <property type="entry name" value="Ser/Thr_Proteases_Immune/Dev"/>
</dbReference>
<dbReference type="SUPFAM" id="SSF50494">
    <property type="entry name" value="Trypsin-like serine proteases"/>
    <property type="match status" value="1"/>
</dbReference>
<dbReference type="GO" id="GO:0004252">
    <property type="term" value="F:serine-type endopeptidase activity"/>
    <property type="evidence" value="ECO:0007669"/>
    <property type="project" value="InterPro"/>
</dbReference>
<proteinExistence type="inferred from homology"/>
<keyword evidence="5" id="KW-1185">Reference proteome</keyword>
<reference evidence="4 5" key="2">
    <citation type="submission" date="2019-01" db="EMBL/GenBank/DDBJ databases">
        <title>The decoding of complex shrimp genome reveals the adaptation for benthos swimmer, frequently molting mechanism and breeding impact on genome.</title>
        <authorList>
            <person name="Sun Y."/>
            <person name="Gao Y."/>
            <person name="Yu Y."/>
        </authorList>
    </citation>
    <scope>NUCLEOTIDE SEQUENCE [LARGE SCALE GENOMIC DNA]</scope>
    <source>
        <tissue evidence="4">Muscle</tissue>
    </source>
</reference>
<dbReference type="PANTHER" id="PTHR24256">
    <property type="entry name" value="TRYPTASE-RELATED"/>
    <property type="match status" value="1"/>
</dbReference>
<dbReference type="PRINTS" id="PR00722">
    <property type="entry name" value="CHYMOTRYPSIN"/>
</dbReference>
<dbReference type="STRING" id="6689.A0A3R7PDR4"/>
<keyword evidence="4" id="KW-0378">Hydrolase</keyword>
<dbReference type="Proteomes" id="UP000283509">
    <property type="component" value="Unassembled WGS sequence"/>
</dbReference>
<dbReference type="InterPro" id="IPR043504">
    <property type="entry name" value="Peptidase_S1_PA_chymotrypsin"/>
</dbReference>
<dbReference type="CDD" id="cd00190">
    <property type="entry name" value="Tryp_SPc"/>
    <property type="match status" value="1"/>
</dbReference>
<keyword evidence="4" id="KW-0645">Protease</keyword>
<dbReference type="SMART" id="SM00020">
    <property type="entry name" value="Tryp_SPc"/>
    <property type="match status" value="1"/>
</dbReference>
<keyword evidence="1" id="KW-1015">Disulfide bond</keyword>
<dbReference type="Pfam" id="PF00089">
    <property type="entry name" value="Trypsin"/>
    <property type="match status" value="1"/>
</dbReference>
<evidence type="ECO:0000313" key="5">
    <source>
        <dbReference type="Proteomes" id="UP000283509"/>
    </source>
</evidence>
<evidence type="ECO:0000313" key="4">
    <source>
        <dbReference type="EMBL" id="ROT82979.1"/>
    </source>
</evidence>
<dbReference type="GO" id="GO:0006508">
    <property type="term" value="P:proteolysis"/>
    <property type="evidence" value="ECO:0007669"/>
    <property type="project" value="UniProtKB-KW"/>
</dbReference>
<dbReference type="InterPro" id="IPR001254">
    <property type="entry name" value="Trypsin_dom"/>
</dbReference>
<dbReference type="EMBL" id="QCYY01000754">
    <property type="protein sequence ID" value="ROT82979.1"/>
    <property type="molecule type" value="Genomic_DNA"/>
</dbReference>
<dbReference type="Gene3D" id="2.40.10.10">
    <property type="entry name" value="Trypsin-like serine proteases"/>
    <property type="match status" value="2"/>
</dbReference>
<protein>
    <submittedName>
        <fullName evidence="4">Serine protease</fullName>
    </submittedName>
</protein>
<comment type="caution">
    <text evidence="4">The sequence shown here is derived from an EMBL/GenBank/DDBJ whole genome shotgun (WGS) entry which is preliminary data.</text>
</comment>
<dbReference type="PROSITE" id="PS00135">
    <property type="entry name" value="TRYPSIN_SER"/>
    <property type="match status" value="1"/>
</dbReference>
<dbReference type="InterPro" id="IPR033116">
    <property type="entry name" value="TRYPSIN_SER"/>
</dbReference>
<gene>
    <name evidence="4" type="ORF">C7M84_023841</name>
</gene>
<feature type="domain" description="Peptidase S1" evidence="3">
    <location>
        <begin position="1"/>
        <end position="209"/>
    </location>
</feature>
<evidence type="ECO:0000259" key="3">
    <source>
        <dbReference type="PROSITE" id="PS50240"/>
    </source>
</evidence>
<dbReference type="InterPro" id="IPR001314">
    <property type="entry name" value="Peptidase_S1A"/>
</dbReference>
<dbReference type="OrthoDB" id="6357057at2759"/>
<reference evidence="4 5" key="1">
    <citation type="submission" date="2018-04" db="EMBL/GenBank/DDBJ databases">
        <authorList>
            <person name="Zhang X."/>
            <person name="Yuan J."/>
            <person name="Li F."/>
            <person name="Xiang J."/>
        </authorList>
    </citation>
    <scope>NUCLEOTIDE SEQUENCE [LARGE SCALE GENOMIC DNA]</scope>
    <source>
        <tissue evidence="4">Muscle</tissue>
    </source>
</reference>
<sequence>MNHLAIPSRPLTVRLGELDFGSANEANSQPVDYDIEEIIVHPEYERDSFSRYNDIALIKTIQTIEFTDLIFPFCISADRPRHGSEVIGAGFGKVNSTTRVTHLQEVVLNIVGPAECEGIYERESNLQQLRLSYPNLLQGRGILCAAFPGRDACEGDSGGPLFTEDSQGRRFLVGIVSAGIPCGDDGVSLLPGTYVSVADQIDFIDSVLYP</sequence>
<evidence type="ECO:0000256" key="2">
    <source>
        <dbReference type="ARBA" id="ARBA00024195"/>
    </source>
</evidence>
<evidence type="ECO:0000256" key="1">
    <source>
        <dbReference type="ARBA" id="ARBA00023157"/>
    </source>
</evidence>
<dbReference type="InterPro" id="IPR009003">
    <property type="entry name" value="Peptidase_S1_PA"/>
</dbReference>
<dbReference type="AlphaFoldDB" id="A0A3R7PDR4"/>